<evidence type="ECO:0000259" key="6">
    <source>
        <dbReference type="PROSITE" id="PS51352"/>
    </source>
</evidence>
<feature type="domain" description="Thioredoxin" evidence="6">
    <location>
        <begin position="1"/>
        <end position="161"/>
    </location>
</feature>
<dbReference type="Gene3D" id="3.40.30.10">
    <property type="entry name" value="Glutaredoxin"/>
    <property type="match status" value="1"/>
</dbReference>
<protein>
    <submittedName>
        <fullName evidence="7">Thioredoxin domain-containing protein</fullName>
    </submittedName>
</protein>
<keyword evidence="3" id="KW-0560">Oxidoreductase</keyword>
<dbReference type="PANTHER" id="PTHR13887">
    <property type="entry name" value="GLUTATHIONE S-TRANSFERASE KAPPA"/>
    <property type="match status" value="1"/>
</dbReference>
<gene>
    <name evidence="7" type="ORF">FJZ00_12410</name>
</gene>
<evidence type="ECO:0000256" key="4">
    <source>
        <dbReference type="ARBA" id="ARBA00023157"/>
    </source>
</evidence>
<keyword evidence="4" id="KW-1015">Disulfide bond</keyword>
<dbReference type="PANTHER" id="PTHR13887:SF14">
    <property type="entry name" value="DISULFIDE BOND FORMATION PROTEIN D"/>
    <property type="match status" value="1"/>
</dbReference>
<sequence length="161" mass="18290">MGPRDAKVTIVEFLDPECESCRAMYPMVKNLLAQYEGRVQFVVRYMPLHPNSLYAAGVLEAAGEQGRYWEMLETLFRYQPDWGSHHHPRPELIPGYAREIGLDMQALERSLGVGTHRRIVEADHADGRTLGVTGTPTFFVNGRLVEWLGYQTLKSLIDAEL</sequence>
<dbReference type="EMBL" id="VGJX01000792">
    <property type="protein sequence ID" value="MBM3275948.1"/>
    <property type="molecule type" value="Genomic_DNA"/>
</dbReference>
<dbReference type="SUPFAM" id="SSF52833">
    <property type="entry name" value="Thioredoxin-like"/>
    <property type="match status" value="1"/>
</dbReference>
<evidence type="ECO:0000313" key="8">
    <source>
        <dbReference type="Proteomes" id="UP000703893"/>
    </source>
</evidence>
<name>A0A937X522_9BACT</name>
<dbReference type="GO" id="GO:0016491">
    <property type="term" value="F:oxidoreductase activity"/>
    <property type="evidence" value="ECO:0007669"/>
    <property type="project" value="UniProtKB-KW"/>
</dbReference>
<dbReference type="InterPro" id="IPR036249">
    <property type="entry name" value="Thioredoxin-like_sf"/>
</dbReference>
<keyword evidence="2" id="KW-0732">Signal</keyword>
<comment type="similarity">
    <text evidence="1">Belongs to the thioredoxin family. DsbA subfamily.</text>
</comment>
<reference evidence="7 8" key="1">
    <citation type="submission" date="2019-03" db="EMBL/GenBank/DDBJ databases">
        <title>Lake Tanganyika Metagenome-Assembled Genomes (MAGs).</title>
        <authorList>
            <person name="Tran P."/>
        </authorList>
    </citation>
    <scope>NUCLEOTIDE SEQUENCE [LARGE SCALE GENOMIC DNA]</scope>
    <source>
        <strain evidence="7">K_DeepCast_65m_m2_236</strain>
    </source>
</reference>
<accession>A0A937X522</accession>
<keyword evidence="5" id="KW-0676">Redox-active center</keyword>
<proteinExistence type="inferred from homology"/>
<evidence type="ECO:0000313" key="7">
    <source>
        <dbReference type="EMBL" id="MBM3275948.1"/>
    </source>
</evidence>
<dbReference type="PROSITE" id="PS51352">
    <property type="entry name" value="THIOREDOXIN_2"/>
    <property type="match status" value="1"/>
</dbReference>
<evidence type="ECO:0000256" key="3">
    <source>
        <dbReference type="ARBA" id="ARBA00023002"/>
    </source>
</evidence>
<dbReference type="Proteomes" id="UP000703893">
    <property type="component" value="Unassembled WGS sequence"/>
</dbReference>
<comment type="caution">
    <text evidence="7">The sequence shown here is derived from an EMBL/GenBank/DDBJ whole genome shotgun (WGS) entry which is preliminary data.</text>
</comment>
<evidence type="ECO:0000256" key="2">
    <source>
        <dbReference type="ARBA" id="ARBA00022729"/>
    </source>
</evidence>
<dbReference type="Pfam" id="PF13462">
    <property type="entry name" value="Thioredoxin_4"/>
    <property type="match status" value="1"/>
</dbReference>
<dbReference type="InterPro" id="IPR013766">
    <property type="entry name" value="Thioredoxin_domain"/>
</dbReference>
<feature type="non-terminal residue" evidence="7">
    <location>
        <position position="161"/>
    </location>
</feature>
<dbReference type="AlphaFoldDB" id="A0A937X522"/>
<dbReference type="InterPro" id="IPR012336">
    <property type="entry name" value="Thioredoxin-like_fold"/>
</dbReference>
<organism evidence="7 8">
    <name type="scientific">Candidatus Tanganyikabacteria bacterium</name>
    <dbReference type="NCBI Taxonomy" id="2961651"/>
    <lineage>
        <taxon>Bacteria</taxon>
        <taxon>Bacillati</taxon>
        <taxon>Candidatus Sericytochromatia</taxon>
        <taxon>Candidatus Tanganyikabacteria</taxon>
    </lineage>
</organism>
<evidence type="ECO:0000256" key="5">
    <source>
        <dbReference type="ARBA" id="ARBA00023284"/>
    </source>
</evidence>
<evidence type="ECO:0000256" key="1">
    <source>
        <dbReference type="ARBA" id="ARBA00005791"/>
    </source>
</evidence>